<name>A0A1E3VFZ3_9HYPH</name>
<protein>
    <submittedName>
        <fullName evidence="2">Uncharacterized protein</fullName>
    </submittedName>
</protein>
<keyword evidence="3" id="KW-1185">Reference proteome</keyword>
<keyword evidence="1" id="KW-0732">Signal</keyword>
<comment type="caution">
    <text evidence="2">The sequence shown here is derived from an EMBL/GenBank/DDBJ whole genome shotgun (WGS) entry which is preliminary data.</text>
</comment>
<feature type="chain" id="PRO_5009138206" evidence="1">
    <location>
        <begin position="26"/>
        <end position="171"/>
    </location>
</feature>
<dbReference type="AlphaFoldDB" id="A0A1E3VFZ3"/>
<dbReference type="EMBL" id="LYBW01000043">
    <property type="protein sequence ID" value="ODR92512.1"/>
    <property type="molecule type" value="Genomic_DNA"/>
</dbReference>
<proteinExistence type="predicted"/>
<organism evidence="2 3">
    <name type="scientific">Sinorhizobium alkalisoli</name>
    <dbReference type="NCBI Taxonomy" id="1752398"/>
    <lineage>
        <taxon>Bacteria</taxon>
        <taxon>Pseudomonadati</taxon>
        <taxon>Pseudomonadota</taxon>
        <taxon>Alphaproteobacteria</taxon>
        <taxon>Hyphomicrobiales</taxon>
        <taxon>Rhizobiaceae</taxon>
        <taxon>Sinorhizobium/Ensifer group</taxon>
        <taxon>Sinorhizobium</taxon>
    </lineage>
</organism>
<sequence length="171" mass="18508">MGDRRMIRRLLLAAILTVPAGTAQADEQTFLASLEGDWVGRGSVRLRADSAPINVSCSFDTESAGPALSMRGSCRGLIVVSRAISADLRFDGRRYRGTYVGPKGGRSRLTGARQGNAINLAVRWAEPVNGDHRANMVLRKVGENGMQLTTIDVDPNTGNRVATSDIDLRRR</sequence>
<dbReference type="Proteomes" id="UP000094342">
    <property type="component" value="Unassembled WGS sequence"/>
</dbReference>
<accession>A0A1E3VFZ3</accession>
<gene>
    <name evidence="2" type="ORF">A8M32_04585</name>
</gene>
<evidence type="ECO:0000313" key="2">
    <source>
        <dbReference type="EMBL" id="ODR92512.1"/>
    </source>
</evidence>
<reference evidence="3" key="1">
    <citation type="submission" date="2016-05" db="EMBL/GenBank/DDBJ databases">
        <authorList>
            <person name="Li Y."/>
        </authorList>
    </citation>
    <scope>NUCLEOTIDE SEQUENCE [LARGE SCALE GENOMIC DNA]</scope>
    <source>
        <strain evidence="3">YIC4027</strain>
    </source>
</reference>
<evidence type="ECO:0000313" key="3">
    <source>
        <dbReference type="Proteomes" id="UP000094342"/>
    </source>
</evidence>
<feature type="signal peptide" evidence="1">
    <location>
        <begin position="1"/>
        <end position="25"/>
    </location>
</feature>
<evidence type="ECO:0000256" key="1">
    <source>
        <dbReference type="SAM" id="SignalP"/>
    </source>
</evidence>